<organism evidence="2 3">
    <name type="scientific">Streblomastix strix</name>
    <dbReference type="NCBI Taxonomy" id="222440"/>
    <lineage>
        <taxon>Eukaryota</taxon>
        <taxon>Metamonada</taxon>
        <taxon>Preaxostyla</taxon>
        <taxon>Oxymonadida</taxon>
        <taxon>Streblomastigidae</taxon>
        <taxon>Streblomastix</taxon>
    </lineage>
</organism>
<accession>A0A5J4V3V4</accession>
<evidence type="ECO:0000256" key="1">
    <source>
        <dbReference type="SAM" id="MobiDB-lite"/>
    </source>
</evidence>
<protein>
    <submittedName>
        <fullName evidence="2">Uncharacterized protein</fullName>
    </submittedName>
</protein>
<name>A0A5J4V3V4_9EUKA</name>
<dbReference type="Proteomes" id="UP000324800">
    <property type="component" value="Unassembled WGS sequence"/>
</dbReference>
<dbReference type="AlphaFoldDB" id="A0A5J4V3V4"/>
<dbReference type="EMBL" id="SNRW01009925">
    <property type="protein sequence ID" value="KAA6377297.1"/>
    <property type="molecule type" value="Genomic_DNA"/>
</dbReference>
<sequence>MYATEIFFIYLARFREYFNQSPKDFIHQFRTKNWKQADQRYISARLERLFSVIWSQRRYCELHKKYILNRSRSTVSRREDNKHSASYLSLSIILTQPIVEAVSPNDKKCTNDQLSQMQKLDQDMEQQEEVQDSSMTKDSDRATIAEAQK</sequence>
<comment type="caution">
    <text evidence="2">The sequence shown here is derived from an EMBL/GenBank/DDBJ whole genome shotgun (WGS) entry which is preliminary data.</text>
</comment>
<feature type="region of interest" description="Disordered" evidence="1">
    <location>
        <begin position="118"/>
        <end position="149"/>
    </location>
</feature>
<evidence type="ECO:0000313" key="2">
    <source>
        <dbReference type="EMBL" id="KAA6377297.1"/>
    </source>
</evidence>
<feature type="compositionally biased region" description="Basic and acidic residues" evidence="1">
    <location>
        <begin position="135"/>
        <end position="149"/>
    </location>
</feature>
<gene>
    <name evidence="2" type="ORF">EZS28_027177</name>
</gene>
<evidence type="ECO:0000313" key="3">
    <source>
        <dbReference type="Proteomes" id="UP000324800"/>
    </source>
</evidence>
<proteinExistence type="predicted"/>
<reference evidence="2 3" key="1">
    <citation type="submission" date="2019-03" db="EMBL/GenBank/DDBJ databases">
        <title>Single cell metagenomics reveals metabolic interactions within the superorganism composed of flagellate Streblomastix strix and complex community of Bacteroidetes bacteria on its surface.</title>
        <authorList>
            <person name="Treitli S.C."/>
            <person name="Kolisko M."/>
            <person name="Husnik F."/>
            <person name="Keeling P."/>
            <person name="Hampl V."/>
        </authorList>
    </citation>
    <scope>NUCLEOTIDE SEQUENCE [LARGE SCALE GENOMIC DNA]</scope>
    <source>
        <strain evidence="2">ST1C</strain>
    </source>
</reference>